<feature type="compositionally biased region" description="Polar residues" evidence="2">
    <location>
        <begin position="3269"/>
        <end position="3300"/>
    </location>
</feature>
<evidence type="ECO:0000313" key="5">
    <source>
        <dbReference type="RefSeq" id="XP_064076371.1"/>
    </source>
</evidence>
<accession>A0ABM4AYJ2</accession>
<feature type="compositionally biased region" description="Low complexity" evidence="2">
    <location>
        <begin position="3243"/>
        <end position="3253"/>
    </location>
</feature>
<dbReference type="InterPro" id="IPR026854">
    <property type="entry name" value="VPS13_N"/>
</dbReference>
<name>A0ABM4AYJ2_VANTA</name>
<feature type="compositionally biased region" description="Polar residues" evidence="2">
    <location>
        <begin position="1226"/>
        <end position="1236"/>
    </location>
</feature>
<keyword evidence="1" id="KW-0813">Transport</keyword>
<proteinExistence type="predicted"/>
<dbReference type="InterPro" id="IPR039782">
    <property type="entry name" value="VPS13B"/>
</dbReference>
<feature type="region of interest" description="Disordered" evidence="2">
    <location>
        <begin position="1101"/>
        <end position="1171"/>
    </location>
</feature>
<feature type="region of interest" description="Disordered" evidence="2">
    <location>
        <begin position="859"/>
        <end position="927"/>
    </location>
</feature>
<dbReference type="Proteomes" id="UP001652626">
    <property type="component" value="Chromosome Z"/>
</dbReference>
<feature type="compositionally biased region" description="Basic and acidic residues" evidence="2">
    <location>
        <begin position="3304"/>
        <end position="3313"/>
    </location>
</feature>
<feature type="compositionally biased region" description="Basic and acidic residues" evidence="2">
    <location>
        <begin position="911"/>
        <end position="921"/>
    </location>
</feature>
<feature type="compositionally biased region" description="Basic and acidic residues" evidence="2">
    <location>
        <begin position="1052"/>
        <end position="1061"/>
    </location>
</feature>
<feature type="region of interest" description="Disordered" evidence="2">
    <location>
        <begin position="3238"/>
        <end position="3339"/>
    </location>
</feature>
<feature type="compositionally biased region" description="Low complexity" evidence="2">
    <location>
        <begin position="886"/>
        <end position="898"/>
    </location>
</feature>
<feature type="compositionally biased region" description="Low complexity" evidence="2">
    <location>
        <begin position="1237"/>
        <end position="1254"/>
    </location>
</feature>
<sequence length="3965" mass="443404">MFNIESYVTPILLSYVDKYVRDFKPANAQVSLWAGGVTLHNLVLKADVLQKEVALPFTLLSGRIHQLLIQVPWTKIMSEPIVVTIDTIECILSLNPPAAESTPWQAHRSQVVDTPPGYMQALVRRIVSNIAVRVNSLIVKYVHDDIVLSLNVKRLSIDSVGVNWEPAFADIDQNQPAIRRIVRLDDLTLCLDRADSDGKIRFFYEPLLYRCQMDIRVLTRLVSANTRRARSLCVELLCKRLAWGLNGDQLVLLLRLLRERAPFEVHLPSPIPKQLSIQPAPIHATSSNTAEPTHTNSWSAWAWSWMPIWNNEGIGETPAPAGPVPVSFTAHFGIITVLFKVAERHGTVRKRARSILELNATDVVIKSFMCSPTLFRLNCGARTITFAGHGKCVCGHTDINGVHDEARIFLSKIEQPDEQPWSWVDEELNEQIVEATEAVEEKLEEYPEELQPQAKNLGAGNRHDAPKAEEEEMDQFWIRMAPVLYLEYSHERSPANQYENPYHNPPSDFQYSDWVEECSMKVLIRPMLCNVSTGLFHRVALVKSFYDGVLLPPPVEIAMRKLTVEECDALTDNLPLRHAKIDITGFRVRFIPTNHSQSEVPLRPPLIIDVQIPTTSMTITSPLYPHRVCSAACQLEDGGSLLRASRLYTSIDSTIQVGVCTLNDEPPRPCARIRVRFLINLLLHRKYFEQNDIVHFGITIRIREANVSGSAARLQAAYQVAQSLCKGNYTDHLRHTTVVNDALHDDDYVAVNISLEELLLRRFVTTNINTHTMTLNSIKATAFQSPVGGELKQVWLLSAPEDPTSTPYLKASCQCCMDPSAVDAMEYLNISVKPTALSFDPMLVTWMSYRSKMLPIPQNESIPQNQSLKNVSSSQYLSRRRVTPPSSGRGASHSGSGAELVHMRTKSVDSSSEKSEKKEPIHSPQESQETEVWWKGVNLLHLHERLKSLLIGVEVSLIQIYVSSTSVSSLDSVTLRDAMERHVTTAHRVFVISVGRLLLESNPQSQNCWANINFDRPTFQRPRRDTNAQDDSFPWKALVTDMSCYTLQVRPGTERSGREKSMSGLRSQLKPSRVLVPQTVLESNTTSITVSVVTKNLIINTGKKSEPKPKRHDHNRDEDKTKYFMTGSDFKPSSLKEFIRGPAKRGKLSPEPGPSEPNPDSPPDPANVTTGPIISLGVHLHADTPPIIVRLEQDQVQTVAIAMHCFAHIMSLLRRPPVTVKPRVSSFGSTNRSLTRSISEVEPRPSVSEETPSENPSEQLISIFEAKDLSTPDVALTTSFWFQWVVSRATLLISSSHVKLAFDIEDAMVTVDVQEKYNQLKMKIVSASVRHYRRTSNTDWVPGVLGGRVLEIREPTHANAGNQFFTVTVTQALIEDLPDHWRDDFHPKLIEYNILNNVNTMWEVYGTLAPLEAVLQPDILDNIITWVSELTPHTACSLQTRQMKREAWQWPFFYFTAGGLRLLLTTSEEVESDDDDTIRLVLGKTTISPHPENPICRQSVSTSSDSTWTALCPSLDSRQYEVLVRHVSISSAKFSQLVNQEVTESQILKGTGLENPALKWSQPVVSPVITPILHSVDIGCILAPAIFSCGGLASGPAAELNLLSDCSIEIGMQNLELVRIFAEELKPVFRQRRRGSFVLDEENVTCPYVLHDGNLQPDESSATVIEQTPPKIQSKSPKRNTEINRPYLIDSGVETTTSHSTYKKGRKLIPIKKLVAKPCFDFTANPSDYLEVFVTTGVIDISLYVRDDNSREVRDLRAPVGVYKKRAPKEPRIRVVIDDKNESRMDDGRVSMTTSRSLTENIRNVDIGKTKLDDKHTLPLARNAIGNLPLIHATLHQPNLYYWNRRKQKTVQVSLFNAWVGLGVGQQEDQWNSPILDTTKGTPDPVTDIPPTLATARVDLPLEGLTPLGEPSARGVVQLDVERPLMFDVCTDRIRRIKGIVDLVKKHITTKDTVCEETEEISNPFLYNVRRNLVGHRIECVIIQTNQLAIRGSEGVVGCDAVRIQLAACERPDMLTFRSLITAAVLTAGSEEDKRHVILQPLMAGILCDANWEAWRIEEGGSDLLVPTLRVGVDLDKIIFDVRPADLATAVRLYETVKEILGWVKMTPSADLTPSKDSDKSTINEWTAFSNDQSSSDNDDANNHFYKDDLRSGAFKVVSGCHQPLAYQVALHGTMLTWRYPHPRAITRLIVYPIADLKDDEIQCVLELYCPMLVRWEPQTYFRLPIKESIEMLLSSSPSEAVFAVLWRIRTCSESDHKLPFHFEPRKFMPREDPLTADIPPSKDYSKRTYNVTADQMSEVLRVDSYFGPLFLPRNRVAVRLSAMEIHAHNDNTIIPRQSSQIVEGYYVSPPLVRNHRILTLRARDSSIHCVFGSTTKLLLETYLSSDIIDSASGTMEKFINEFRAQGTVAYGVDNRIRFRVGDIRVVLHVARVSTLRSLVDDWNAVYKKSVLHIKENVELKKPEGNPMAALAGRITLWVHNNCTSVVRIAQEGTDELIPISPGASLSYRWASPGAAKRLRFSLPNTSSNWRWSKSIRFTAGSTRIRLEDKDTSLNTRGVFLHVRVTESGARRDMYLSGRLVFANLLRHDFAYKLRARSSPNSAWQIISSNNLLAESVGLSVLCDLDCEASFKVRFMSNENSWSGEIPLRECRKRNIPWLVKIPCEERAEYMSVWCRVTPVKYDGGIVSSFWPFYMIRSHLPLNIDVRISSGESLVPSAPVTYNYPLTVHKAEGRGAITHLMAPGTTSIRHKLTFQYRDIDCPVTREAVFLHYGMTERSVFDKRDTLNHIDDVINMINQWLENSREACKKWPYSIVTNHWRGVWEPAYLQPRCDVNIRYEAIRLGSGCSLELIVSPIVLLANASPILLTLRGHDGAPMCRLDPGVVIAPPTAILQKPFFMSVEIGREIFVSGKLEFCQEELGRYGQPGPGQIAFEKPATFAVQCNEKVALVTMYHEIKDDMNIVGITSTYVLINWLTTDILISALAVPNEMENAVLRPKVFKIVAPAKRDSLKGSPLSRFWMSGRWRGGEADELRAFLCVAFPTKIYQANTPVPLRLGMAPVRRSFGLKDKNGRSVPIVVTQLRHEARWIVAFSEDRCPQFVVHNHTKTIIAIAQPAENEDGTNPMKPAQDCLGVQWWCVVESNTVMHYSTPAYCARYPPPEQAGRAPTPIIIIGVSRGEGIFEWSQPIAVTNGEQLLHLSGGVTMKMRVRTQPHSTPLELQDVDQNDISASDIRRRLGKYSAESQSKQTQETQETTKVEFQRVGPNYFKNKSSRGTTDVNKDNAASTSAEESKPSTSKQVQPEYGRRKSDLARDSTMTTASTIGADDSSQMKRSESVHEDIPQAYQNELISDSTVARKDSSDFSETSYLLEGVSQKDWLDSSKLWSEKERFRCVIDNVIVSVGASSDSIPLLALHLQRLALIVQADTRMIKTTVAIADIQLDNAQYDTEQYDFAVVATTRCEAYPLEPWPALWGMFNDRIPSRAAKARLLIKTCHDRWTVANRNYQEITEVEVLLGPMGLYIEDEYVAAALELYHLAVPPSSKIQTSESLAIAEIYTLQRPLILRKLIIHPLNITLTLHTAVRMYIALDESPLRLSAFQINDAMTSFEGLKHALTVHYLSAAILGAGWVVGGLELLGAPGALASRVGNAGGGVKGVASAAAGALLRSLSSAAGSLARNLDLLAGDEDHAKRAAAARRRPPPNLMAGLVTGITNFAINILGAVGGIAHHPLVGVAVGESESGAAALRRGLVGAITKPLSATADLVAFAGHGLLSQTGWDPVPQPRATTTFGMEKGTLPSGWRRDCVRYGFRYADLGVISGFKALIDDTVYQLIITRKFLIIIDPETERLVEMLDFKNCSLGPYRGQIIELIIELPPRSPKVVEPCEEEEEVEEVEEVEEEEEEENLDVEVSAVAMARVARYTGTEDYEKKEERVITLLCLPGTAHALRATLDTVLHSSVDTHFCLL</sequence>
<dbReference type="RefSeq" id="XP_064076371.1">
    <property type="nucleotide sequence ID" value="XM_064220301.1"/>
</dbReference>
<gene>
    <name evidence="5" type="primary">LOC113401435</name>
</gene>
<feature type="compositionally biased region" description="Basic and acidic residues" evidence="2">
    <location>
        <begin position="1103"/>
        <end position="1122"/>
    </location>
</feature>
<dbReference type="GeneID" id="113401435"/>
<dbReference type="PANTHER" id="PTHR12517">
    <property type="entry name" value="VACUOLAR PROTEIN SORTING-ASSOCIATED PROTEIN 13B"/>
    <property type="match status" value="1"/>
</dbReference>
<feature type="domain" description="Chorein N-terminal" evidence="3">
    <location>
        <begin position="5"/>
        <end position="94"/>
    </location>
</feature>
<feature type="compositionally biased region" description="Basic and acidic residues" evidence="2">
    <location>
        <begin position="3329"/>
        <end position="3339"/>
    </location>
</feature>
<keyword evidence="4" id="KW-1185">Reference proteome</keyword>
<evidence type="ECO:0000313" key="4">
    <source>
        <dbReference type="Proteomes" id="UP001652626"/>
    </source>
</evidence>
<feature type="region of interest" description="Disordered" evidence="2">
    <location>
        <begin position="1223"/>
        <end position="1257"/>
    </location>
</feature>
<feature type="region of interest" description="Disordered" evidence="2">
    <location>
        <begin position="1051"/>
        <end position="1070"/>
    </location>
</feature>
<organism evidence="4 5">
    <name type="scientific">Vanessa tameamea</name>
    <name type="common">Kamehameha butterfly</name>
    <dbReference type="NCBI Taxonomy" id="334116"/>
    <lineage>
        <taxon>Eukaryota</taxon>
        <taxon>Metazoa</taxon>
        <taxon>Ecdysozoa</taxon>
        <taxon>Arthropoda</taxon>
        <taxon>Hexapoda</taxon>
        <taxon>Insecta</taxon>
        <taxon>Pterygota</taxon>
        <taxon>Neoptera</taxon>
        <taxon>Endopterygota</taxon>
        <taxon>Lepidoptera</taxon>
        <taxon>Glossata</taxon>
        <taxon>Ditrysia</taxon>
        <taxon>Papilionoidea</taxon>
        <taxon>Nymphalidae</taxon>
        <taxon>Nymphalinae</taxon>
        <taxon>Vanessa</taxon>
    </lineage>
</organism>
<feature type="compositionally biased region" description="Polar residues" evidence="2">
    <location>
        <begin position="859"/>
        <end position="877"/>
    </location>
</feature>
<reference evidence="5" key="1">
    <citation type="submission" date="2025-08" db="UniProtKB">
        <authorList>
            <consortium name="RefSeq"/>
        </authorList>
    </citation>
    <scope>IDENTIFICATION</scope>
    <source>
        <tissue evidence="5">Whole body</tissue>
    </source>
</reference>
<evidence type="ECO:0000256" key="1">
    <source>
        <dbReference type="ARBA" id="ARBA00022448"/>
    </source>
</evidence>
<protein>
    <submittedName>
        <fullName evidence="5">Intermembrane lipid transfer protein VPS13B</fullName>
    </submittedName>
</protein>
<dbReference type="Pfam" id="PF12624">
    <property type="entry name" value="VPS13_N"/>
    <property type="match status" value="1"/>
</dbReference>
<dbReference type="PANTHER" id="PTHR12517:SF0">
    <property type="entry name" value="INTERMEMBRANE LIPID TRANSFER PROTEIN VPS13B"/>
    <property type="match status" value="1"/>
</dbReference>
<evidence type="ECO:0000259" key="3">
    <source>
        <dbReference type="Pfam" id="PF12624"/>
    </source>
</evidence>
<evidence type="ECO:0000256" key="2">
    <source>
        <dbReference type="SAM" id="MobiDB-lite"/>
    </source>
</evidence>
<feature type="compositionally biased region" description="Pro residues" evidence="2">
    <location>
        <begin position="1151"/>
        <end position="1165"/>
    </location>
</feature>